<feature type="transmembrane region" description="Helical" evidence="8">
    <location>
        <begin position="304"/>
        <end position="321"/>
    </location>
</feature>
<comment type="caution">
    <text evidence="9">The sequence shown here is derived from an EMBL/GenBank/DDBJ whole genome shotgun (WGS) entry which is preliminary data.</text>
</comment>
<dbReference type="GO" id="GO:0009103">
    <property type="term" value="P:lipopolysaccharide biosynthetic process"/>
    <property type="evidence" value="ECO:0007669"/>
    <property type="project" value="UniProtKB-ARBA"/>
</dbReference>
<feature type="transmembrane region" description="Helical" evidence="8">
    <location>
        <begin position="196"/>
        <end position="216"/>
    </location>
</feature>
<feature type="transmembrane region" description="Helical" evidence="8">
    <location>
        <begin position="223"/>
        <end position="243"/>
    </location>
</feature>
<evidence type="ECO:0000313" key="10">
    <source>
        <dbReference type="Proteomes" id="UP000176902"/>
    </source>
</evidence>
<evidence type="ECO:0000256" key="2">
    <source>
        <dbReference type="ARBA" id="ARBA00022475"/>
    </source>
</evidence>
<organism evidence="9 10">
    <name type="scientific">Candidatus Daviesbacteria bacterium RIFCSPHIGHO2_02_FULL_36_13</name>
    <dbReference type="NCBI Taxonomy" id="1797768"/>
    <lineage>
        <taxon>Bacteria</taxon>
        <taxon>Candidatus Daviesiibacteriota</taxon>
    </lineage>
</organism>
<dbReference type="PANTHER" id="PTHR33908">
    <property type="entry name" value="MANNOSYLTRANSFERASE YKCB-RELATED"/>
    <property type="match status" value="1"/>
</dbReference>
<protein>
    <submittedName>
        <fullName evidence="9">Uncharacterized protein</fullName>
    </submittedName>
</protein>
<feature type="transmembrane region" description="Helical" evidence="8">
    <location>
        <begin position="137"/>
        <end position="154"/>
    </location>
</feature>
<accession>A0A1F5JY97</accession>
<name>A0A1F5JY97_9BACT</name>
<evidence type="ECO:0000256" key="7">
    <source>
        <dbReference type="ARBA" id="ARBA00023136"/>
    </source>
</evidence>
<keyword evidence="2" id="KW-1003">Cell membrane</keyword>
<dbReference type="Proteomes" id="UP000176902">
    <property type="component" value="Unassembled WGS sequence"/>
</dbReference>
<keyword evidence="3" id="KW-0328">Glycosyltransferase</keyword>
<keyword evidence="4" id="KW-0808">Transferase</keyword>
<evidence type="ECO:0000256" key="8">
    <source>
        <dbReference type="SAM" id="Phobius"/>
    </source>
</evidence>
<evidence type="ECO:0000256" key="3">
    <source>
        <dbReference type="ARBA" id="ARBA00022676"/>
    </source>
</evidence>
<feature type="transmembrane region" description="Helical" evidence="8">
    <location>
        <begin position="67"/>
        <end position="100"/>
    </location>
</feature>
<dbReference type="GO" id="GO:0005886">
    <property type="term" value="C:plasma membrane"/>
    <property type="evidence" value="ECO:0007669"/>
    <property type="project" value="UniProtKB-SubCell"/>
</dbReference>
<gene>
    <name evidence="9" type="ORF">A3C59_00095</name>
</gene>
<keyword evidence="7 8" id="KW-0472">Membrane</keyword>
<feature type="transmembrane region" description="Helical" evidence="8">
    <location>
        <begin position="166"/>
        <end position="190"/>
    </location>
</feature>
<comment type="subcellular location">
    <subcellularLocation>
        <location evidence="1">Cell membrane</location>
        <topology evidence="1">Multi-pass membrane protein</topology>
    </subcellularLocation>
</comment>
<evidence type="ECO:0000256" key="1">
    <source>
        <dbReference type="ARBA" id="ARBA00004651"/>
    </source>
</evidence>
<evidence type="ECO:0000256" key="4">
    <source>
        <dbReference type="ARBA" id="ARBA00022679"/>
    </source>
</evidence>
<feature type="transmembrane region" description="Helical" evidence="8">
    <location>
        <begin position="249"/>
        <end position="269"/>
    </location>
</feature>
<dbReference type="EMBL" id="MFCV01000008">
    <property type="protein sequence ID" value="OGE33629.1"/>
    <property type="molecule type" value="Genomic_DNA"/>
</dbReference>
<keyword evidence="6 8" id="KW-1133">Transmembrane helix</keyword>
<dbReference type="GO" id="GO:0016763">
    <property type="term" value="F:pentosyltransferase activity"/>
    <property type="evidence" value="ECO:0007669"/>
    <property type="project" value="TreeGrafter"/>
</dbReference>
<evidence type="ECO:0000256" key="5">
    <source>
        <dbReference type="ARBA" id="ARBA00022692"/>
    </source>
</evidence>
<dbReference type="STRING" id="1797768.A3C59_00095"/>
<feature type="transmembrane region" description="Helical" evidence="8">
    <location>
        <begin position="328"/>
        <end position="348"/>
    </location>
</feature>
<evidence type="ECO:0000256" key="6">
    <source>
        <dbReference type="ARBA" id="ARBA00022989"/>
    </source>
</evidence>
<dbReference type="PANTHER" id="PTHR33908:SF11">
    <property type="entry name" value="MEMBRANE PROTEIN"/>
    <property type="match status" value="1"/>
</dbReference>
<sequence>MFFLIILLVSLLVRLYSLDFPLSYIFAWGDGTRDYFVANHIVLFHEYPLLGPFNLLYEAGIYNTPLYYYFLAFFLNIYNSVFTLGVVNVIFQIATIVLIYLIAKKLFDKKTAILSTLIFSFSPEILAQSDYIWQPHLSQAFAYLSLFLAVLFYFNKRFIFLFWSSLILAFSFAMHNSTLPWIPIFFLFFYRHFLKIILPFSLFMALLYLPVIIYLWQIDYSRAPFALFIQNAGQYLANFFINLEGILKAFQINNLWMVVISVLGVVYFIKSKDKKETKLTVLLLLVLFLSPIFSAATFNKFRLHYLALSLGVLTIFLGKIFTFSKYRIVTFVVGSLLLLSTTNNLQFLNFQKNSFENQKLVNDISSSILNEVGNSSFQIKSYAMDEKIFEYPTLDTIFLIPLEAKLNKKLAVLDDNSPFNHVQTGGKDYFIIACHDFSKLSRWSECLEVFKKSYPSYIIIKSLYTGPNLAIYLSKNE</sequence>
<reference evidence="9 10" key="1">
    <citation type="journal article" date="2016" name="Nat. Commun.">
        <title>Thousands of microbial genomes shed light on interconnected biogeochemical processes in an aquifer system.</title>
        <authorList>
            <person name="Anantharaman K."/>
            <person name="Brown C.T."/>
            <person name="Hug L.A."/>
            <person name="Sharon I."/>
            <person name="Castelle C.J."/>
            <person name="Probst A.J."/>
            <person name="Thomas B.C."/>
            <person name="Singh A."/>
            <person name="Wilkins M.J."/>
            <person name="Karaoz U."/>
            <person name="Brodie E.L."/>
            <person name="Williams K.H."/>
            <person name="Hubbard S.S."/>
            <person name="Banfield J.F."/>
        </authorList>
    </citation>
    <scope>NUCLEOTIDE SEQUENCE [LARGE SCALE GENOMIC DNA]</scope>
</reference>
<dbReference type="AlphaFoldDB" id="A0A1F5JY97"/>
<keyword evidence="5 8" id="KW-0812">Transmembrane</keyword>
<evidence type="ECO:0000313" key="9">
    <source>
        <dbReference type="EMBL" id="OGE33629.1"/>
    </source>
</evidence>
<dbReference type="InterPro" id="IPR050297">
    <property type="entry name" value="LipidA_mod_glycosyltrf_83"/>
</dbReference>
<feature type="transmembrane region" description="Helical" evidence="8">
    <location>
        <begin position="281"/>
        <end position="298"/>
    </location>
</feature>
<proteinExistence type="predicted"/>